<dbReference type="Pfam" id="PF00172">
    <property type="entry name" value="Zn_clus"/>
    <property type="match status" value="1"/>
</dbReference>
<dbReference type="PANTHER" id="PTHR36206:SF16">
    <property type="entry name" value="TRANSCRIPTION FACTOR DOMAIN-CONTAINING PROTEIN-RELATED"/>
    <property type="match status" value="1"/>
</dbReference>
<keyword evidence="6" id="KW-0539">Nucleus</keyword>
<evidence type="ECO:0000313" key="10">
    <source>
        <dbReference type="Proteomes" id="UP000813385"/>
    </source>
</evidence>
<evidence type="ECO:0000256" key="3">
    <source>
        <dbReference type="ARBA" id="ARBA00023015"/>
    </source>
</evidence>
<dbReference type="GO" id="GO:0000981">
    <property type="term" value="F:DNA-binding transcription factor activity, RNA polymerase II-specific"/>
    <property type="evidence" value="ECO:0007669"/>
    <property type="project" value="InterPro"/>
</dbReference>
<comment type="caution">
    <text evidence="9">The sequence shown here is derived from an EMBL/GenBank/DDBJ whole genome shotgun (WGS) entry which is preliminary data.</text>
</comment>
<dbReference type="InterPro" id="IPR001138">
    <property type="entry name" value="Zn2Cys6_DnaBD"/>
</dbReference>
<evidence type="ECO:0000256" key="2">
    <source>
        <dbReference type="ARBA" id="ARBA00022833"/>
    </source>
</evidence>
<dbReference type="InterPro" id="IPR036864">
    <property type="entry name" value="Zn2-C6_fun-type_DNA-bd_sf"/>
</dbReference>
<evidence type="ECO:0000313" key="9">
    <source>
        <dbReference type="EMBL" id="KAH7353533.1"/>
    </source>
</evidence>
<feature type="region of interest" description="Disordered" evidence="7">
    <location>
        <begin position="1"/>
        <end position="22"/>
    </location>
</feature>
<dbReference type="Gene3D" id="4.10.240.10">
    <property type="entry name" value="Zn(2)-C6 fungal-type DNA-binding domain"/>
    <property type="match status" value="1"/>
</dbReference>
<feature type="region of interest" description="Disordered" evidence="7">
    <location>
        <begin position="505"/>
        <end position="558"/>
    </location>
</feature>
<organism evidence="9 10">
    <name type="scientific">Plectosphaerella cucumerina</name>
    <dbReference type="NCBI Taxonomy" id="40658"/>
    <lineage>
        <taxon>Eukaryota</taxon>
        <taxon>Fungi</taxon>
        <taxon>Dikarya</taxon>
        <taxon>Ascomycota</taxon>
        <taxon>Pezizomycotina</taxon>
        <taxon>Sordariomycetes</taxon>
        <taxon>Hypocreomycetidae</taxon>
        <taxon>Glomerellales</taxon>
        <taxon>Plectosphaerellaceae</taxon>
        <taxon>Plectosphaerella</taxon>
    </lineage>
</organism>
<reference evidence="9" key="1">
    <citation type="journal article" date="2021" name="Nat. Commun.">
        <title>Genetic determinants of endophytism in the Arabidopsis root mycobiome.</title>
        <authorList>
            <person name="Mesny F."/>
            <person name="Miyauchi S."/>
            <person name="Thiergart T."/>
            <person name="Pickel B."/>
            <person name="Atanasova L."/>
            <person name="Karlsson M."/>
            <person name="Huettel B."/>
            <person name="Barry K.W."/>
            <person name="Haridas S."/>
            <person name="Chen C."/>
            <person name="Bauer D."/>
            <person name="Andreopoulos W."/>
            <person name="Pangilinan J."/>
            <person name="LaButti K."/>
            <person name="Riley R."/>
            <person name="Lipzen A."/>
            <person name="Clum A."/>
            <person name="Drula E."/>
            <person name="Henrissat B."/>
            <person name="Kohler A."/>
            <person name="Grigoriev I.V."/>
            <person name="Martin F.M."/>
            <person name="Hacquard S."/>
        </authorList>
    </citation>
    <scope>NUCLEOTIDE SEQUENCE</scope>
    <source>
        <strain evidence="9">MPI-CAGE-AT-0016</strain>
    </source>
</reference>
<protein>
    <recommendedName>
        <fullName evidence="8">Zn(2)-C6 fungal-type domain-containing protein</fullName>
    </recommendedName>
</protein>
<dbReference type="OrthoDB" id="2593732at2759"/>
<evidence type="ECO:0000256" key="7">
    <source>
        <dbReference type="SAM" id="MobiDB-lite"/>
    </source>
</evidence>
<dbReference type="PROSITE" id="PS00463">
    <property type="entry name" value="ZN2_CY6_FUNGAL_1"/>
    <property type="match status" value="1"/>
</dbReference>
<keyword evidence="1" id="KW-0479">Metal-binding</keyword>
<dbReference type="PANTHER" id="PTHR36206">
    <property type="entry name" value="ASPERCRYPTIN BIOSYNTHESIS CLUSTER-SPECIFIC TRANSCRIPTION REGULATOR ATNN-RELATED"/>
    <property type="match status" value="1"/>
</dbReference>
<dbReference type="InterPro" id="IPR052360">
    <property type="entry name" value="Transcr_Regulatory_Proteins"/>
</dbReference>
<dbReference type="PROSITE" id="PS50048">
    <property type="entry name" value="ZN2_CY6_FUNGAL_2"/>
    <property type="match status" value="1"/>
</dbReference>
<dbReference type="GO" id="GO:0008270">
    <property type="term" value="F:zinc ion binding"/>
    <property type="evidence" value="ECO:0007669"/>
    <property type="project" value="InterPro"/>
</dbReference>
<dbReference type="AlphaFoldDB" id="A0A8K0T7T7"/>
<gene>
    <name evidence="9" type="ORF">B0T11DRAFT_356712</name>
</gene>
<keyword evidence="5" id="KW-0804">Transcription</keyword>
<proteinExistence type="predicted"/>
<sequence>MTNPQNDPPAPKTGRKGSTKTRTGCFTCKARRIKCDETKPSCLRCVKTHRKCDGYPLPKLPRRPTPTQLALYSERSAQSAIPTIPAAPAADPDWDPAEQRAFSFYRHCSGLDLFCTAASPVWNSIIPALCHREPAIRHAVVVVSHLHETRYHGGPRPVTGVPALGPFAAAHYGRALRALQQWKPPEAQGTVSGAVPLLACALFVCVEFMVGNNAAARMHVDQGRQLLSSYEVGRASTPAAGFLRDHLAPIFSKLALSAVVLGGTPTPLPMGLRITGEGGGVRMPEVFATAADAARAFFEVADDSLASGREARLWVRRPKEEEVDEHQRMVERAALVSEKKRLEGLFEAWLKAVVRSGYEEDEGIRVAMCYYHQARIFTGTSLSAAEGAFDDHLDDFSAIVGLCEGLIGGNYGESRFRFDMGVMPPLYITTIKCRHAVTRRSALGLLRRLAGRGFKENSWDAQQMVNIAARVVQLEEETGEGEVRRPDWRGVAVPEAARIRNAVIGTADGGGTNNSNSLLPQIRVPHPSVPSLGTRERRNMENCPTQQGPTGVKLTAAQAPRLQYLDKLDGGETEVD</sequence>
<evidence type="ECO:0000256" key="5">
    <source>
        <dbReference type="ARBA" id="ARBA00023163"/>
    </source>
</evidence>
<dbReference type="SMART" id="SM00066">
    <property type="entry name" value="GAL4"/>
    <property type="match status" value="1"/>
</dbReference>
<evidence type="ECO:0000256" key="1">
    <source>
        <dbReference type="ARBA" id="ARBA00022723"/>
    </source>
</evidence>
<keyword evidence="2" id="KW-0862">Zinc</keyword>
<keyword evidence="10" id="KW-1185">Reference proteome</keyword>
<name>A0A8K0T7T7_9PEZI</name>
<evidence type="ECO:0000256" key="4">
    <source>
        <dbReference type="ARBA" id="ARBA00023125"/>
    </source>
</evidence>
<keyword evidence="4" id="KW-0238">DNA-binding</keyword>
<dbReference type="GO" id="GO:0003677">
    <property type="term" value="F:DNA binding"/>
    <property type="evidence" value="ECO:0007669"/>
    <property type="project" value="UniProtKB-KW"/>
</dbReference>
<dbReference type="EMBL" id="JAGPXD010000005">
    <property type="protein sequence ID" value="KAH7353533.1"/>
    <property type="molecule type" value="Genomic_DNA"/>
</dbReference>
<dbReference type="SUPFAM" id="SSF57701">
    <property type="entry name" value="Zn2/Cys6 DNA-binding domain"/>
    <property type="match status" value="1"/>
</dbReference>
<feature type="domain" description="Zn(2)-C6 fungal-type" evidence="8">
    <location>
        <begin position="24"/>
        <end position="52"/>
    </location>
</feature>
<dbReference type="CDD" id="cd00067">
    <property type="entry name" value="GAL4"/>
    <property type="match status" value="1"/>
</dbReference>
<dbReference type="Proteomes" id="UP000813385">
    <property type="component" value="Unassembled WGS sequence"/>
</dbReference>
<evidence type="ECO:0000259" key="8">
    <source>
        <dbReference type="PROSITE" id="PS50048"/>
    </source>
</evidence>
<feature type="compositionally biased region" description="Pro residues" evidence="7">
    <location>
        <begin position="1"/>
        <end position="11"/>
    </location>
</feature>
<evidence type="ECO:0000256" key="6">
    <source>
        <dbReference type="ARBA" id="ARBA00023242"/>
    </source>
</evidence>
<keyword evidence="3" id="KW-0805">Transcription regulation</keyword>
<accession>A0A8K0T7T7</accession>